<feature type="region of interest" description="Disordered" evidence="1">
    <location>
        <begin position="1"/>
        <end position="69"/>
    </location>
</feature>
<organism evidence="2 3">
    <name type="scientific">Streptomyces sulfonofaciens</name>
    <dbReference type="NCBI Taxonomy" id="68272"/>
    <lineage>
        <taxon>Bacteria</taxon>
        <taxon>Bacillati</taxon>
        <taxon>Actinomycetota</taxon>
        <taxon>Actinomycetes</taxon>
        <taxon>Kitasatosporales</taxon>
        <taxon>Streptomycetaceae</taxon>
        <taxon>Streptomyces</taxon>
    </lineage>
</organism>
<keyword evidence="3" id="KW-1185">Reference proteome</keyword>
<dbReference type="AlphaFoldDB" id="A0A919L8Z6"/>
<name>A0A919L8Z6_9ACTN</name>
<reference evidence="2" key="2">
    <citation type="submission" date="2020-09" db="EMBL/GenBank/DDBJ databases">
        <authorList>
            <person name="Sun Q."/>
            <person name="Ohkuma M."/>
        </authorList>
    </citation>
    <scope>NUCLEOTIDE SEQUENCE</scope>
    <source>
        <strain evidence="2">JCM 5069</strain>
    </source>
</reference>
<evidence type="ECO:0000313" key="2">
    <source>
        <dbReference type="EMBL" id="GHH88452.1"/>
    </source>
</evidence>
<comment type="caution">
    <text evidence="2">The sequence shown here is derived from an EMBL/GenBank/DDBJ whole genome shotgun (WGS) entry which is preliminary data.</text>
</comment>
<proteinExistence type="predicted"/>
<reference evidence="2" key="1">
    <citation type="journal article" date="2014" name="Int. J. Syst. Evol. Microbiol.">
        <title>Complete genome sequence of Corynebacterium casei LMG S-19264T (=DSM 44701T), isolated from a smear-ripened cheese.</title>
        <authorList>
            <consortium name="US DOE Joint Genome Institute (JGI-PGF)"/>
            <person name="Walter F."/>
            <person name="Albersmeier A."/>
            <person name="Kalinowski J."/>
            <person name="Ruckert C."/>
        </authorList>
    </citation>
    <scope>NUCLEOTIDE SEQUENCE</scope>
    <source>
        <strain evidence="2">JCM 5069</strain>
    </source>
</reference>
<feature type="compositionally biased region" description="Gly residues" evidence="1">
    <location>
        <begin position="50"/>
        <end position="69"/>
    </location>
</feature>
<evidence type="ECO:0000313" key="3">
    <source>
        <dbReference type="Proteomes" id="UP000603708"/>
    </source>
</evidence>
<accession>A0A919L8Z6</accession>
<sequence length="118" mass="11195">MPRGAGVLAMSSSADRADHPTGGRTASSRTGLQPVLVMQPGPDTDPPGDSRGGQRGQAVAGGFGGQGAGEAGADALVAAVAGLDVGEDAAQGAGADLDPAAVGDADVAFQDFDPGPGV</sequence>
<protein>
    <submittedName>
        <fullName evidence="2">Uncharacterized protein</fullName>
    </submittedName>
</protein>
<evidence type="ECO:0000256" key="1">
    <source>
        <dbReference type="SAM" id="MobiDB-lite"/>
    </source>
</evidence>
<dbReference type="EMBL" id="BNCD01000037">
    <property type="protein sequence ID" value="GHH88452.1"/>
    <property type="molecule type" value="Genomic_DNA"/>
</dbReference>
<dbReference type="Proteomes" id="UP000603708">
    <property type="component" value="Unassembled WGS sequence"/>
</dbReference>
<gene>
    <name evidence="2" type="ORF">GCM10018793_68150</name>
</gene>